<protein>
    <submittedName>
        <fullName evidence="2">Transcriptional regulator</fullName>
    </submittedName>
</protein>
<dbReference type="Proteomes" id="UP000612585">
    <property type="component" value="Unassembled WGS sequence"/>
</dbReference>
<dbReference type="Pfam" id="PF19054">
    <property type="entry name" value="DUF5753"/>
    <property type="match status" value="1"/>
</dbReference>
<evidence type="ECO:0000313" key="3">
    <source>
        <dbReference type="Proteomes" id="UP000612585"/>
    </source>
</evidence>
<keyword evidence="3" id="KW-1185">Reference proteome</keyword>
<dbReference type="PROSITE" id="PS50943">
    <property type="entry name" value="HTH_CROC1"/>
    <property type="match status" value="1"/>
</dbReference>
<gene>
    <name evidence="2" type="ORF">Vau01_021750</name>
</gene>
<accession>A0A8J3YZS0</accession>
<dbReference type="Pfam" id="PF13560">
    <property type="entry name" value="HTH_31"/>
    <property type="match status" value="1"/>
</dbReference>
<comment type="caution">
    <text evidence="2">The sequence shown here is derived from an EMBL/GenBank/DDBJ whole genome shotgun (WGS) entry which is preliminary data.</text>
</comment>
<evidence type="ECO:0000313" key="2">
    <source>
        <dbReference type="EMBL" id="GIJ54659.1"/>
    </source>
</evidence>
<dbReference type="InterPro" id="IPR043917">
    <property type="entry name" value="DUF5753"/>
</dbReference>
<dbReference type="EMBL" id="BOPG01000012">
    <property type="protein sequence ID" value="GIJ54659.1"/>
    <property type="molecule type" value="Genomic_DNA"/>
</dbReference>
<dbReference type="Gene3D" id="1.10.260.40">
    <property type="entry name" value="lambda repressor-like DNA-binding domains"/>
    <property type="match status" value="1"/>
</dbReference>
<dbReference type="SMART" id="SM00530">
    <property type="entry name" value="HTH_XRE"/>
    <property type="match status" value="1"/>
</dbReference>
<evidence type="ECO:0000259" key="1">
    <source>
        <dbReference type="PROSITE" id="PS50943"/>
    </source>
</evidence>
<dbReference type="CDD" id="cd00093">
    <property type="entry name" value="HTH_XRE"/>
    <property type="match status" value="1"/>
</dbReference>
<organism evidence="2 3">
    <name type="scientific">Virgisporangium aurantiacum</name>
    <dbReference type="NCBI Taxonomy" id="175570"/>
    <lineage>
        <taxon>Bacteria</taxon>
        <taxon>Bacillati</taxon>
        <taxon>Actinomycetota</taxon>
        <taxon>Actinomycetes</taxon>
        <taxon>Micromonosporales</taxon>
        <taxon>Micromonosporaceae</taxon>
        <taxon>Virgisporangium</taxon>
    </lineage>
</organism>
<dbReference type="RefSeq" id="WP_203990106.1">
    <property type="nucleotide sequence ID" value="NZ_BOPG01000012.1"/>
</dbReference>
<dbReference type="AlphaFoldDB" id="A0A8J3YZS0"/>
<dbReference type="SUPFAM" id="SSF47413">
    <property type="entry name" value="lambda repressor-like DNA-binding domains"/>
    <property type="match status" value="1"/>
</dbReference>
<reference evidence="2" key="1">
    <citation type="submission" date="2021-01" db="EMBL/GenBank/DDBJ databases">
        <title>Whole genome shotgun sequence of Virgisporangium aurantiacum NBRC 16421.</title>
        <authorList>
            <person name="Komaki H."/>
            <person name="Tamura T."/>
        </authorList>
    </citation>
    <scope>NUCLEOTIDE SEQUENCE</scope>
    <source>
        <strain evidence="2">NBRC 16421</strain>
    </source>
</reference>
<dbReference type="InterPro" id="IPR010982">
    <property type="entry name" value="Lambda_DNA-bd_dom_sf"/>
</dbReference>
<dbReference type="GO" id="GO:0003677">
    <property type="term" value="F:DNA binding"/>
    <property type="evidence" value="ECO:0007669"/>
    <property type="project" value="InterPro"/>
</dbReference>
<name>A0A8J3YZS0_9ACTN</name>
<dbReference type="InterPro" id="IPR001387">
    <property type="entry name" value="Cro/C1-type_HTH"/>
</dbReference>
<sequence>MADRSDRGPLEPRVRILLGRTVAKHRRQAGLTGHELGAAVGMSQSKISRLESGRANVTPREIGKLASALGIPESELRRVLDEPTDRDRNSHQDPAPGLVSQQDRIAQIESSMTAMREFSPNFVVGLLQTSEYARAVVASVRALLHENADPEDETVLQLVATRMARQRILADDGKRFHFIMAEAVLSNRICPPAQMLAQLQRIGEVSARHANVTIALVPLAVPWPFSSPNFMVYDDSHILVDLPNFVLSGGLDVALYRRLFEIIEKSATTDINPILDKYIDMYYDLARPRRD</sequence>
<feature type="domain" description="HTH cro/C1-type" evidence="1">
    <location>
        <begin position="22"/>
        <end position="76"/>
    </location>
</feature>
<proteinExistence type="predicted"/>